<protein>
    <recommendedName>
        <fullName evidence="4">Outer membrane protein beta-barrel domain-containing protein</fullName>
    </recommendedName>
</protein>
<name>A0ABP8GEX1_9BACT</name>
<evidence type="ECO:0000313" key="3">
    <source>
        <dbReference type="Proteomes" id="UP001501725"/>
    </source>
</evidence>
<reference evidence="3" key="1">
    <citation type="journal article" date="2019" name="Int. J. Syst. Evol. Microbiol.">
        <title>The Global Catalogue of Microorganisms (GCM) 10K type strain sequencing project: providing services to taxonomists for standard genome sequencing and annotation.</title>
        <authorList>
            <consortium name="The Broad Institute Genomics Platform"/>
            <consortium name="The Broad Institute Genome Sequencing Center for Infectious Disease"/>
            <person name="Wu L."/>
            <person name="Ma J."/>
        </authorList>
    </citation>
    <scope>NUCLEOTIDE SEQUENCE [LARGE SCALE GENOMIC DNA]</scope>
    <source>
        <strain evidence="3">JCM 17919</strain>
    </source>
</reference>
<gene>
    <name evidence="2" type="ORF">GCM10023184_09420</name>
</gene>
<accession>A0ABP8GEX1</accession>
<dbReference type="Proteomes" id="UP001501725">
    <property type="component" value="Unassembled WGS sequence"/>
</dbReference>
<keyword evidence="1" id="KW-0732">Signal</keyword>
<dbReference type="EMBL" id="BAABGY010000003">
    <property type="protein sequence ID" value="GAA4322861.1"/>
    <property type="molecule type" value="Genomic_DNA"/>
</dbReference>
<feature type="signal peptide" evidence="1">
    <location>
        <begin position="1"/>
        <end position="21"/>
    </location>
</feature>
<evidence type="ECO:0000313" key="2">
    <source>
        <dbReference type="EMBL" id="GAA4322861.1"/>
    </source>
</evidence>
<comment type="caution">
    <text evidence="2">The sequence shown here is derived from an EMBL/GenBank/DDBJ whole genome shotgun (WGS) entry which is preliminary data.</text>
</comment>
<evidence type="ECO:0008006" key="4">
    <source>
        <dbReference type="Google" id="ProtNLM"/>
    </source>
</evidence>
<proteinExistence type="predicted"/>
<evidence type="ECO:0000256" key="1">
    <source>
        <dbReference type="SAM" id="SignalP"/>
    </source>
</evidence>
<feature type="chain" id="PRO_5045904975" description="Outer membrane protein beta-barrel domain-containing protein" evidence="1">
    <location>
        <begin position="22"/>
        <end position="156"/>
    </location>
</feature>
<dbReference type="RefSeq" id="WP_345253788.1">
    <property type="nucleotide sequence ID" value="NZ_BAABGY010000003.1"/>
</dbReference>
<organism evidence="2 3">
    <name type="scientific">Flaviaesturariibacter amylovorans</name>
    <dbReference type="NCBI Taxonomy" id="1084520"/>
    <lineage>
        <taxon>Bacteria</taxon>
        <taxon>Pseudomonadati</taxon>
        <taxon>Bacteroidota</taxon>
        <taxon>Chitinophagia</taxon>
        <taxon>Chitinophagales</taxon>
        <taxon>Chitinophagaceae</taxon>
        <taxon>Flaviaestuariibacter</taxon>
    </lineage>
</organism>
<sequence>MRKTLFLFLVLLLAAAAPVAAQKTPLYRNAVGGRLEFGYGSWVGVSWKHLYTRHHASEVAVLFGYLTQVLAAEYHFNGDFRKDPNFQWVLGLGGAYARYKRNFGPDDFYLRPIAGVEARFKGTAINMGIEWRPMFQLTNGGSNTLTRFSIPIRIAF</sequence>
<keyword evidence="3" id="KW-1185">Reference proteome</keyword>